<organism evidence="3 4">
    <name type="scientific">Leucobacter allii</name>
    <dbReference type="NCBI Taxonomy" id="2932247"/>
    <lineage>
        <taxon>Bacteria</taxon>
        <taxon>Bacillati</taxon>
        <taxon>Actinomycetota</taxon>
        <taxon>Actinomycetes</taxon>
        <taxon>Micrococcales</taxon>
        <taxon>Microbacteriaceae</taxon>
        <taxon>Leucobacter</taxon>
    </lineage>
</organism>
<dbReference type="InterPro" id="IPR032466">
    <property type="entry name" value="Metal_Hydrolase"/>
</dbReference>
<dbReference type="Proteomes" id="UP000831786">
    <property type="component" value="Chromosome"/>
</dbReference>
<dbReference type="PANTHER" id="PTHR22642:SF2">
    <property type="entry name" value="PROTEIN LONG AFTER FAR-RED 3"/>
    <property type="match status" value="1"/>
</dbReference>
<dbReference type="Gene3D" id="2.30.40.10">
    <property type="entry name" value="Urease, subunit C, domain 1"/>
    <property type="match status" value="2"/>
</dbReference>
<evidence type="ECO:0000256" key="1">
    <source>
        <dbReference type="SAM" id="MobiDB-lite"/>
    </source>
</evidence>
<dbReference type="InterPro" id="IPR033932">
    <property type="entry name" value="YtcJ-like"/>
</dbReference>
<dbReference type="InterPro" id="IPR013108">
    <property type="entry name" value="Amidohydro_3"/>
</dbReference>
<name>A0ABY4FJ34_9MICO</name>
<dbReference type="SUPFAM" id="SSF51338">
    <property type="entry name" value="Composite domain of metallo-dependent hydrolases"/>
    <property type="match status" value="1"/>
</dbReference>
<protein>
    <submittedName>
        <fullName evidence="3">Amidohydrolase</fullName>
    </submittedName>
</protein>
<dbReference type="CDD" id="cd01300">
    <property type="entry name" value="YtcJ_like"/>
    <property type="match status" value="1"/>
</dbReference>
<dbReference type="PANTHER" id="PTHR22642">
    <property type="entry name" value="IMIDAZOLONEPROPIONASE"/>
    <property type="match status" value="1"/>
</dbReference>
<feature type="domain" description="Amidohydrolase 3" evidence="2">
    <location>
        <begin position="538"/>
        <end position="609"/>
    </location>
</feature>
<dbReference type="SUPFAM" id="SSF51556">
    <property type="entry name" value="Metallo-dependent hydrolases"/>
    <property type="match status" value="1"/>
</dbReference>
<feature type="compositionally biased region" description="Low complexity" evidence="1">
    <location>
        <begin position="482"/>
        <end position="506"/>
    </location>
</feature>
<evidence type="ECO:0000259" key="2">
    <source>
        <dbReference type="Pfam" id="PF07969"/>
    </source>
</evidence>
<reference evidence="3 4" key="1">
    <citation type="submission" date="2022-04" db="EMBL/GenBank/DDBJ databases">
        <title>Leucobacter sp. isolated from rhizosphere of garlic.</title>
        <authorList>
            <person name="Won M."/>
            <person name="Lee C.-M."/>
            <person name="Woen H.-Y."/>
            <person name="Kwon S.-W."/>
        </authorList>
    </citation>
    <scope>NUCLEOTIDE SEQUENCE [LARGE SCALE GENOMIC DNA]</scope>
    <source>
        <strain evidence="3 4">H21R-40</strain>
    </source>
</reference>
<feature type="region of interest" description="Disordered" evidence="1">
    <location>
        <begin position="473"/>
        <end position="539"/>
    </location>
</feature>
<feature type="domain" description="Amidohydrolase 3" evidence="2">
    <location>
        <begin position="53"/>
        <end position="474"/>
    </location>
</feature>
<dbReference type="Pfam" id="PF07969">
    <property type="entry name" value="Amidohydro_3"/>
    <property type="match status" value="2"/>
</dbReference>
<dbReference type="InterPro" id="IPR011059">
    <property type="entry name" value="Metal-dep_hydrolase_composite"/>
</dbReference>
<dbReference type="EMBL" id="CP095045">
    <property type="protein sequence ID" value="UOQ55949.1"/>
    <property type="molecule type" value="Genomic_DNA"/>
</dbReference>
<dbReference type="Gene3D" id="3.10.310.70">
    <property type="match status" value="1"/>
</dbReference>
<sequence length="625" mass="64128">MTQALPADLCIVSGRVFDGRVRTGGTAVAVRGERIVAVGDDARILALRGPTTRVIDVRGGLIAPGFVDAHVHAAFAGVERLSLDLSGARDVEETLALIARAAAAAPPGEWLTGGGWSHELFPHPTRAVLDEIAPDRPVALSDAGHHTLWVNSRALALAGITRDTPQPRNGRVHTDASGEPTGYLNETAAELVGRAIPPAGEDEIVAGLLNAQEHLWSLGITGWHEAILGEYNGKADCSAAYVRSIREGTLPSRVSGALWIAPGLRGAEVPGLVERFIRLRAEHAAAGFATGTAKAMIDGVPHGGTAALLEPYCAHGDVDASEAGAAGDAGGAGDVGELHFEEEAIREFVTRLDAAGFALHLHVMGDRGVRVALDAIEAARAANGPGPRHHIAHLSMIHPEDAARFGPLGVTANMQALWAAPDPHVVPMIGEERMRRGYPFRALADGGADLAMGSDWPVSPPDPWLAIHVAVNRSLPEPPGQPGESGAAEGAAAPESSPEAPGGSREAPGSSREAPGDGSEAPSDTFDGLPEAPGDAPDVLDAGQALTLAEALAAYTSGSAELVLGDSGRVRVGERADLAIADRDPFAGPREAIIATRNVCTVVAGRVVAGDPGPSAAPAPAPPAC</sequence>
<dbReference type="Gene3D" id="3.20.20.140">
    <property type="entry name" value="Metal-dependent hydrolases"/>
    <property type="match status" value="2"/>
</dbReference>
<keyword evidence="4" id="KW-1185">Reference proteome</keyword>
<dbReference type="RefSeq" id="WP_244726042.1">
    <property type="nucleotide sequence ID" value="NZ_CP095045.1"/>
</dbReference>
<evidence type="ECO:0000313" key="4">
    <source>
        <dbReference type="Proteomes" id="UP000831786"/>
    </source>
</evidence>
<gene>
    <name evidence="3" type="ORF">MUN78_09550</name>
</gene>
<evidence type="ECO:0000313" key="3">
    <source>
        <dbReference type="EMBL" id="UOQ55949.1"/>
    </source>
</evidence>
<accession>A0ABY4FJ34</accession>
<proteinExistence type="predicted"/>